<reference evidence="9 10" key="1">
    <citation type="submission" date="2021-01" db="EMBL/GenBank/DDBJ databases">
        <title>Whole genome shotgun sequence of Actinoplanes humidus NBRC 14915.</title>
        <authorList>
            <person name="Komaki H."/>
            <person name="Tamura T."/>
        </authorList>
    </citation>
    <scope>NUCLEOTIDE SEQUENCE [LARGE SCALE GENOMIC DNA]</scope>
    <source>
        <strain evidence="9 10">NBRC 14915</strain>
    </source>
</reference>
<evidence type="ECO:0000256" key="6">
    <source>
        <dbReference type="ARBA" id="ARBA00048262"/>
    </source>
</evidence>
<name>A0ABQ3ZH66_9ACTN</name>
<dbReference type="EC" id="1.1.1.2" evidence="5"/>
<proteinExistence type="inferred from homology"/>
<comment type="caution">
    <text evidence="9">The sequence shown here is derived from an EMBL/GenBank/DDBJ whole genome shotgun (WGS) entry which is preliminary data.</text>
</comment>
<comment type="catalytic activity">
    <reaction evidence="6">
        <text>a primary alcohol + NADP(+) = an aldehyde + NADPH + H(+)</text>
        <dbReference type="Rhea" id="RHEA:15937"/>
        <dbReference type="ChEBI" id="CHEBI:15378"/>
        <dbReference type="ChEBI" id="CHEBI:15734"/>
        <dbReference type="ChEBI" id="CHEBI:17478"/>
        <dbReference type="ChEBI" id="CHEBI:57783"/>
        <dbReference type="ChEBI" id="CHEBI:58349"/>
        <dbReference type="EC" id="1.1.1.2"/>
    </reaction>
</comment>
<keyword evidence="10" id="KW-1185">Reference proteome</keyword>
<evidence type="ECO:0000313" key="10">
    <source>
        <dbReference type="Proteomes" id="UP000603200"/>
    </source>
</evidence>
<dbReference type="EMBL" id="BOMN01000013">
    <property type="protein sequence ID" value="GIE17929.1"/>
    <property type="molecule type" value="Genomic_DNA"/>
</dbReference>
<dbReference type="InterPro" id="IPR002328">
    <property type="entry name" value="ADH_Zn_CS"/>
</dbReference>
<comment type="cofactor">
    <cofactor evidence="1 7">
        <name>Zn(2+)</name>
        <dbReference type="ChEBI" id="CHEBI:29105"/>
    </cofactor>
</comment>
<comment type="similarity">
    <text evidence="7">Belongs to the zinc-containing alcohol dehydrogenase family.</text>
</comment>
<dbReference type="InterPro" id="IPR036291">
    <property type="entry name" value="NAD(P)-bd_dom_sf"/>
</dbReference>
<dbReference type="SUPFAM" id="SSF50129">
    <property type="entry name" value="GroES-like"/>
    <property type="match status" value="1"/>
</dbReference>
<evidence type="ECO:0000256" key="7">
    <source>
        <dbReference type="RuleBase" id="RU361277"/>
    </source>
</evidence>
<evidence type="ECO:0000256" key="1">
    <source>
        <dbReference type="ARBA" id="ARBA00001947"/>
    </source>
</evidence>
<evidence type="ECO:0000313" key="9">
    <source>
        <dbReference type="EMBL" id="GIE17929.1"/>
    </source>
</evidence>
<dbReference type="Proteomes" id="UP000603200">
    <property type="component" value="Unassembled WGS sequence"/>
</dbReference>
<evidence type="ECO:0000256" key="4">
    <source>
        <dbReference type="ARBA" id="ARBA00023002"/>
    </source>
</evidence>
<evidence type="ECO:0000259" key="8">
    <source>
        <dbReference type="SMART" id="SM00829"/>
    </source>
</evidence>
<keyword evidence="4" id="KW-0560">Oxidoreductase</keyword>
<dbReference type="CDD" id="cd05283">
    <property type="entry name" value="CAD1"/>
    <property type="match status" value="1"/>
</dbReference>
<evidence type="ECO:0000256" key="3">
    <source>
        <dbReference type="ARBA" id="ARBA00022833"/>
    </source>
</evidence>
<dbReference type="InterPro" id="IPR013149">
    <property type="entry name" value="ADH-like_C"/>
</dbReference>
<feature type="domain" description="Enoyl reductase (ER)" evidence="8">
    <location>
        <begin position="11"/>
        <end position="325"/>
    </location>
</feature>
<dbReference type="Pfam" id="PF08240">
    <property type="entry name" value="ADH_N"/>
    <property type="match status" value="1"/>
</dbReference>
<dbReference type="Pfam" id="PF00107">
    <property type="entry name" value="ADH_zinc_N"/>
    <property type="match status" value="1"/>
</dbReference>
<dbReference type="Gene3D" id="3.90.180.10">
    <property type="entry name" value="Medium-chain alcohol dehydrogenases, catalytic domain"/>
    <property type="match status" value="1"/>
</dbReference>
<keyword evidence="2 7" id="KW-0479">Metal-binding</keyword>
<sequence>MIKALSVPRAGAPLQPVGITRREPGPAEITVDVAYAGVCHSDLHMARNDWGYATYPTVLGHEVTGLVSAVGTDVTAHTIGDRVAVGMLLGSCGICPSCRAGREQYCTGGGGAPADAGGFSERIVIGQDFALSLPASLDMAAAAPLMCAGITMFSALREWNAGPGVRVAVAGLGGLGHLGVKLAAAMGAQVSVLSRSRAREDDARRFGASGFHTVAGAPAGAFDLIISTVSAVTDLAPMLSLLDVDGTLVMAGAPATPLSVPVGPLITGRRRLAGTSIGSLREAREMLGFCATHGITAEVEIIEADRMGTAFARLDAADVRYRLVLDAATL</sequence>
<accession>A0ABQ3ZH66</accession>
<dbReference type="InterPro" id="IPR011032">
    <property type="entry name" value="GroES-like_sf"/>
</dbReference>
<protein>
    <recommendedName>
        <fullName evidence="5">alcohol dehydrogenase (NADP(+))</fullName>
        <ecNumber evidence="5">1.1.1.2</ecNumber>
    </recommendedName>
</protein>
<dbReference type="SUPFAM" id="SSF51735">
    <property type="entry name" value="NAD(P)-binding Rossmann-fold domains"/>
    <property type="match status" value="1"/>
</dbReference>
<evidence type="ECO:0000256" key="2">
    <source>
        <dbReference type="ARBA" id="ARBA00022723"/>
    </source>
</evidence>
<dbReference type="InterPro" id="IPR020843">
    <property type="entry name" value="ER"/>
</dbReference>
<dbReference type="InterPro" id="IPR047109">
    <property type="entry name" value="CAD-like"/>
</dbReference>
<dbReference type="RefSeq" id="WP_239158620.1">
    <property type="nucleotide sequence ID" value="NZ_BAAATV010000004.1"/>
</dbReference>
<organism evidence="9 10">
    <name type="scientific">Winogradskya humida</name>
    <dbReference type="NCBI Taxonomy" id="113566"/>
    <lineage>
        <taxon>Bacteria</taxon>
        <taxon>Bacillati</taxon>
        <taxon>Actinomycetota</taxon>
        <taxon>Actinomycetes</taxon>
        <taxon>Micromonosporales</taxon>
        <taxon>Micromonosporaceae</taxon>
        <taxon>Winogradskya</taxon>
    </lineage>
</organism>
<dbReference type="SMART" id="SM00829">
    <property type="entry name" value="PKS_ER"/>
    <property type="match status" value="1"/>
</dbReference>
<keyword evidence="3 7" id="KW-0862">Zinc</keyword>
<dbReference type="PROSITE" id="PS00059">
    <property type="entry name" value="ADH_ZINC"/>
    <property type="match status" value="1"/>
</dbReference>
<dbReference type="InterPro" id="IPR013154">
    <property type="entry name" value="ADH-like_N"/>
</dbReference>
<gene>
    <name evidence="9" type="primary">adhC</name>
    <name evidence="9" type="ORF">Ahu01nite_010310</name>
</gene>
<dbReference type="Gene3D" id="3.40.50.720">
    <property type="entry name" value="NAD(P)-binding Rossmann-like Domain"/>
    <property type="match status" value="1"/>
</dbReference>
<dbReference type="PANTHER" id="PTHR42683">
    <property type="entry name" value="ALDEHYDE REDUCTASE"/>
    <property type="match status" value="1"/>
</dbReference>
<evidence type="ECO:0000256" key="5">
    <source>
        <dbReference type="ARBA" id="ARBA00024074"/>
    </source>
</evidence>